<keyword evidence="3" id="KW-1185">Reference proteome</keyword>
<dbReference type="Gene3D" id="3.30.565.10">
    <property type="entry name" value="Histidine kinase-like ATPase, C-terminal domain"/>
    <property type="match status" value="1"/>
</dbReference>
<organism evidence="2 3">
    <name type="scientific">Ideonella azotifigens</name>
    <dbReference type="NCBI Taxonomy" id="513160"/>
    <lineage>
        <taxon>Bacteria</taxon>
        <taxon>Pseudomonadati</taxon>
        <taxon>Pseudomonadota</taxon>
        <taxon>Betaproteobacteria</taxon>
        <taxon>Burkholderiales</taxon>
        <taxon>Sphaerotilaceae</taxon>
        <taxon>Ideonella</taxon>
    </lineage>
</organism>
<comment type="caution">
    <text evidence="2">The sequence shown here is derived from an EMBL/GenBank/DDBJ whole genome shotgun (WGS) entry which is preliminary data.</text>
</comment>
<evidence type="ECO:0000313" key="3">
    <source>
        <dbReference type="Proteomes" id="UP001500279"/>
    </source>
</evidence>
<feature type="domain" description="Histidine kinase/HSP90-like ATPase" evidence="1">
    <location>
        <begin position="12"/>
        <end position="129"/>
    </location>
</feature>
<evidence type="ECO:0000313" key="2">
    <source>
        <dbReference type="EMBL" id="GAA0769163.1"/>
    </source>
</evidence>
<name>A0ABN1KK09_9BURK</name>
<dbReference type="CDD" id="cd16934">
    <property type="entry name" value="HATPase_RsbT-like"/>
    <property type="match status" value="1"/>
</dbReference>
<dbReference type="Proteomes" id="UP001500279">
    <property type="component" value="Unassembled WGS sequence"/>
</dbReference>
<accession>A0ABN1KK09</accession>
<reference evidence="2 3" key="1">
    <citation type="journal article" date="2019" name="Int. J. Syst. Evol. Microbiol.">
        <title>The Global Catalogue of Microorganisms (GCM) 10K type strain sequencing project: providing services to taxonomists for standard genome sequencing and annotation.</title>
        <authorList>
            <consortium name="The Broad Institute Genomics Platform"/>
            <consortium name="The Broad Institute Genome Sequencing Center for Infectious Disease"/>
            <person name="Wu L."/>
            <person name="Ma J."/>
        </authorList>
    </citation>
    <scope>NUCLEOTIDE SEQUENCE [LARGE SCALE GENOMIC DNA]</scope>
    <source>
        <strain evidence="2 3">JCM 15503</strain>
    </source>
</reference>
<keyword evidence="2" id="KW-0067">ATP-binding</keyword>
<dbReference type="RefSeq" id="WP_231010142.1">
    <property type="nucleotide sequence ID" value="NZ_BAAAEW010000047.1"/>
</dbReference>
<dbReference type="InterPro" id="IPR003594">
    <property type="entry name" value="HATPase_dom"/>
</dbReference>
<keyword evidence="2" id="KW-0547">Nucleotide-binding</keyword>
<dbReference type="EMBL" id="BAAAEW010000047">
    <property type="protein sequence ID" value="GAA0769163.1"/>
    <property type="molecule type" value="Genomic_DNA"/>
</dbReference>
<gene>
    <name evidence="2" type="ORF">GCM10009107_59720</name>
</gene>
<dbReference type="Pfam" id="PF13581">
    <property type="entry name" value="HATPase_c_2"/>
    <property type="match status" value="1"/>
</dbReference>
<protein>
    <submittedName>
        <fullName evidence="2">ATP-binding protein</fullName>
    </submittedName>
</protein>
<evidence type="ECO:0000259" key="1">
    <source>
        <dbReference type="Pfam" id="PF13581"/>
    </source>
</evidence>
<dbReference type="SUPFAM" id="SSF55874">
    <property type="entry name" value="ATPase domain of HSP90 chaperone/DNA topoisomerase II/histidine kinase"/>
    <property type="match status" value="1"/>
</dbReference>
<sequence length="134" mass="14417">MTDAVVVEIRTSEQVSAARRLVQARAMAIGLSTLEMTKFVTAASELARNVLVHGGGGTMTMRDLQRDGKPGLQLDFEDQGPGIADVQQALRDGYTTANSLGLGLGGAQRLVNEFEIVSRPGAGTHVRIVQWKRR</sequence>
<dbReference type="GO" id="GO:0005524">
    <property type="term" value="F:ATP binding"/>
    <property type="evidence" value="ECO:0007669"/>
    <property type="project" value="UniProtKB-KW"/>
</dbReference>
<proteinExistence type="predicted"/>
<dbReference type="InterPro" id="IPR036890">
    <property type="entry name" value="HATPase_C_sf"/>
</dbReference>